<feature type="binding site" evidence="3">
    <location>
        <begin position="11"/>
        <end position="30"/>
    </location>
    <ligand>
        <name>NAD(+)</name>
        <dbReference type="ChEBI" id="CHEBI:57540"/>
    </ligand>
</feature>
<dbReference type="InterPro" id="IPR027546">
    <property type="entry name" value="Sirtuin_class_III"/>
</dbReference>
<evidence type="ECO:0000256" key="1">
    <source>
        <dbReference type="ARBA" id="ARBA00022679"/>
    </source>
</evidence>
<feature type="binding site" evidence="3">
    <location>
        <position position="58"/>
    </location>
    <ligand>
        <name>substrate</name>
    </ligand>
</feature>
<dbReference type="GO" id="GO:0005737">
    <property type="term" value="C:cytoplasm"/>
    <property type="evidence" value="ECO:0007669"/>
    <property type="project" value="UniProtKB-SubCell"/>
</dbReference>
<dbReference type="SUPFAM" id="SSF52467">
    <property type="entry name" value="DHS-like NAD/FAD-binding domain"/>
    <property type="match status" value="1"/>
</dbReference>
<dbReference type="PANTHER" id="PTHR11085">
    <property type="entry name" value="NAD-DEPENDENT PROTEIN DEACYLASE SIRTUIN-5, MITOCHONDRIAL-RELATED"/>
    <property type="match status" value="1"/>
</dbReference>
<sequence>MKGRHLVVLTGAGISAESGLKTFRAEDGLWENHRIQDVATPEAWARDPKTVLRFYNERRRQAHQAQPNAAHRALAALESTFQVSIVTQNVDDLHERAGSTRVIHLHGELDKARSTGAPERVYQLNGQDLQWGDQCSDGHQLRPDIVWFGESVPMYEVAESVVKDADFLLVVGTSLQVQPASWLVEVPPASVPRLWVDPADITPSAGILHLQESATQGVTYLADYWLTRDQLVMPPLGLHATAHHDELWR</sequence>
<comment type="caution">
    <text evidence="3 4">Lacks conserved residue(s) required for the propagation of feature annotation.</text>
</comment>
<dbReference type="GO" id="GO:0017136">
    <property type="term" value="F:histone deacetylase activity, NAD-dependent"/>
    <property type="evidence" value="ECO:0007669"/>
    <property type="project" value="TreeGrafter"/>
</dbReference>
<feature type="binding site" evidence="3">
    <location>
        <begin position="88"/>
        <end position="91"/>
    </location>
    <ligand>
        <name>NAD(+)</name>
        <dbReference type="ChEBI" id="CHEBI:57540"/>
    </ligand>
</feature>
<evidence type="ECO:0000259" key="5">
    <source>
        <dbReference type="PROSITE" id="PS50305"/>
    </source>
</evidence>
<feature type="binding site" evidence="3">
    <location>
        <begin position="172"/>
        <end position="174"/>
    </location>
    <ligand>
        <name>NAD(+)</name>
        <dbReference type="ChEBI" id="CHEBI:57540"/>
    </ligand>
</feature>
<dbReference type="Proteomes" id="UP000094291">
    <property type="component" value="Unassembled WGS sequence"/>
</dbReference>
<evidence type="ECO:0000313" key="6">
    <source>
        <dbReference type="EMBL" id="ODC05478.1"/>
    </source>
</evidence>
<feature type="active site" description="Proton acceptor" evidence="3">
    <location>
        <position position="106"/>
    </location>
</feature>
<dbReference type="EMBL" id="MDTQ01000001">
    <property type="protein sequence ID" value="ODC05478.1"/>
    <property type="molecule type" value="Genomic_DNA"/>
</dbReference>
<feature type="binding site" evidence="3">
    <location>
        <position position="214"/>
    </location>
    <ligand>
        <name>NAD(+)</name>
        <dbReference type="ChEBI" id="CHEBI:57540"/>
    </ligand>
</feature>
<comment type="similarity">
    <text evidence="3">Belongs to the sirtuin family. Class III subfamily.</text>
</comment>
<comment type="catalytic activity">
    <reaction evidence="3">
        <text>N(6)-succinyl-L-lysyl-[protein] + NAD(+) + H2O = 2''-O-succinyl-ADP-D-ribose + nicotinamide + L-lysyl-[protein]</text>
        <dbReference type="Rhea" id="RHEA:47668"/>
        <dbReference type="Rhea" id="RHEA-COMP:9752"/>
        <dbReference type="Rhea" id="RHEA-COMP:11877"/>
        <dbReference type="ChEBI" id="CHEBI:15377"/>
        <dbReference type="ChEBI" id="CHEBI:17154"/>
        <dbReference type="ChEBI" id="CHEBI:29969"/>
        <dbReference type="ChEBI" id="CHEBI:57540"/>
        <dbReference type="ChEBI" id="CHEBI:87830"/>
        <dbReference type="ChEBI" id="CHEBI:87832"/>
    </reaction>
</comment>
<evidence type="ECO:0000256" key="2">
    <source>
        <dbReference type="ARBA" id="ARBA00023027"/>
    </source>
</evidence>
<name>A0A1E2VER5_9GAMM</name>
<reference evidence="6 7" key="1">
    <citation type="submission" date="2016-08" db="EMBL/GenBank/DDBJ databases">
        <authorList>
            <person name="Seilhamer J.J."/>
        </authorList>
    </citation>
    <scope>NUCLEOTIDE SEQUENCE [LARGE SCALE GENOMIC DNA]</scope>
    <source>
        <strain evidence="6 7">PH27A</strain>
    </source>
</reference>
<proteinExistence type="inferred from homology"/>
<dbReference type="Gene3D" id="3.40.50.1220">
    <property type="entry name" value="TPP-binding domain"/>
    <property type="match status" value="1"/>
</dbReference>
<evidence type="ECO:0000256" key="3">
    <source>
        <dbReference type="HAMAP-Rule" id="MF_01121"/>
    </source>
</evidence>
<dbReference type="PROSITE" id="PS50305">
    <property type="entry name" value="SIRTUIN"/>
    <property type="match status" value="1"/>
</dbReference>
<dbReference type="AlphaFoldDB" id="A0A1E2VER5"/>
<dbReference type="GO" id="GO:0036055">
    <property type="term" value="F:protein-succinyllysine desuccinylase activity"/>
    <property type="evidence" value="ECO:0007669"/>
    <property type="project" value="UniProtKB-UniRule"/>
</dbReference>
<dbReference type="InterPro" id="IPR029035">
    <property type="entry name" value="DHS-like_NAD/FAD-binding_dom"/>
</dbReference>
<dbReference type="Gene3D" id="3.30.1600.10">
    <property type="entry name" value="SIR2/SIRT2 'Small Domain"/>
    <property type="match status" value="1"/>
</dbReference>
<dbReference type="InterPro" id="IPR026590">
    <property type="entry name" value="Ssirtuin_cat_dom"/>
</dbReference>
<feature type="domain" description="Deacetylase sirtuin-type" evidence="5">
    <location>
        <begin position="1"/>
        <end position="239"/>
    </location>
</feature>
<dbReference type="EC" id="2.3.1.286" evidence="3"/>
<feature type="binding site" evidence="3">
    <location>
        <position position="55"/>
    </location>
    <ligand>
        <name>substrate</name>
    </ligand>
</feature>
<comment type="catalytic activity">
    <reaction evidence="3">
        <text>N(6)-acetyl-L-lysyl-[protein] + NAD(+) + H2O = 2''-O-acetyl-ADP-D-ribose + nicotinamide + L-lysyl-[protein]</text>
        <dbReference type="Rhea" id="RHEA:43636"/>
        <dbReference type="Rhea" id="RHEA-COMP:9752"/>
        <dbReference type="Rhea" id="RHEA-COMP:10731"/>
        <dbReference type="ChEBI" id="CHEBI:15377"/>
        <dbReference type="ChEBI" id="CHEBI:17154"/>
        <dbReference type="ChEBI" id="CHEBI:29969"/>
        <dbReference type="ChEBI" id="CHEBI:57540"/>
        <dbReference type="ChEBI" id="CHEBI:61930"/>
        <dbReference type="ChEBI" id="CHEBI:83767"/>
        <dbReference type="EC" id="2.3.1.286"/>
    </reaction>
</comment>
<dbReference type="STRING" id="197479.BFW38_14090"/>
<dbReference type="Pfam" id="PF02146">
    <property type="entry name" value="SIR2"/>
    <property type="match status" value="1"/>
</dbReference>
<comment type="domain">
    <text evidence="3">2 residues (Tyr-55 and Arg-58) present in a large hydrophobic pocket are probably involved in substrate specificity. They are important for desuccinylation activity, but dispensable for deacetylation activity.</text>
</comment>
<dbReference type="PANTHER" id="PTHR11085:SF4">
    <property type="entry name" value="NAD-DEPENDENT PROTEIN DEACYLASE"/>
    <property type="match status" value="1"/>
</dbReference>
<evidence type="ECO:0000313" key="7">
    <source>
        <dbReference type="Proteomes" id="UP000094291"/>
    </source>
</evidence>
<dbReference type="InterPro" id="IPR050134">
    <property type="entry name" value="NAD-dep_sirtuin_deacylases"/>
</dbReference>
<keyword evidence="3" id="KW-0963">Cytoplasm</keyword>
<gene>
    <name evidence="3" type="primary">cobB</name>
    <name evidence="6" type="ORF">BFW38_14090</name>
</gene>
<organism evidence="6 7">
    <name type="scientific">Terasakiispira papahanaumokuakeensis</name>
    <dbReference type="NCBI Taxonomy" id="197479"/>
    <lineage>
        <taxon>Bacteria</taxon>
        <taxon>Pseudomonadati</taxon>
        <taxon>Pseudomonadota</taxon>
        <taxon>Gammaproteobacteria</taxon>
        <taxon>Oceanospirillales</taxon>
        <taxon>Terasakiispira</taxon>
    </lineage>
</organism>
<protein>
    <recommendedName>
        <fullName evidence="3">NAD-dependent protein deacylase</fullName>
        <ecNumber evidence="3">2.3.1.286</ecNumber>
    </recommendedName>
    <alternativeName>
        <fullName evidence="3">Regulatory protein SIR2 homolog</fullName>
    </alternativeName>
</protein>
<dbReference type="OrthoDB" id="9800582at2"/>
<dbReference type="HAMAP" id="MF_01121">
    <property type="entry name" value="Sirtuin_ClassIII"/>
    <property type="match status" value="1"/>
</dbReference>
<comment type="caution">
    <text evidence="6">The sequence shown here is derived from an EMBL/GenBank/DDBJ whole genome shotgun (WGS) entry which is preliminary data.</text>
</comment>
<accession>A0A1E2VER5</accession>
<dbReference type="InterPro" id="IPR026591">
    <property type="entry name" value="Sirtuin_cat_small_dom_sf"/>
</dbReference>
<keyword evidence="1" id="KW-0808">Transferase</keyword>
<keyword evidence="2 3" id="KW-0520">NAD</keyword>
<dbReference type="InterPro" id="IPR003000">
    <property type="entry name" value="Sirtuin"/>
</dbReference>
<dbReference type="GO" id="GO:0070403">
    <property type="term" value="F:NAD+ binding"/>
    <property type="evidence" value="ECO:0007669"/>
    <property type="project" value="UniProtKB-UniRule"/>
</dbReference>
<evidence type="ECO:0000256" key="4">
    <source>
        <dbReference type="PROSITE-ProRule" id="PRU00236"/>
    </source>
</evidence>
<dbReference type="GO" id="GO:0036054">
    <property type="term" value="F:protein-malonyllysine demalonylase activity"/>
    <property type="evidence" value="ECO:0007669"/>
    <property type="project" value="InterPro"/>
</dbReference>
<keyword evidence="7" id="KW-1185">Reference proteome</keyword>
<comment type="function">
    <text evidence="3">NAD-dependent lysine deacetylase and desuccinylase that specifically removes acetyl and succinyl groups on target proteins. Modulates the activities of several proteins which are inactive in their acylated form.</text>
</comment>
<comment type="subcellular location">
    <subcellularLocation>
        <location evidence="3">Cytoplasm</location>
    </subcellularLocation>
</comment>